<organism evidence="2 3">
    <name type="scientific">Trapa natans</name>
    <name type="common">Water chestnut</name>
    <dbReference type="NCBI Taxonomy" id="22666"/>
    <lineage>
        <taxon>Eukaryota</taxon>
        <taxon>Viridiplantae</taxon>
        <taxon>Streptophyta</taxon>
        <taxon>Embryophyta</taxon>
        <taxon>Tracheophyta</taxon>
        <taxon>Spermatophyta</taxon>
        <taxon>Magnoliopsida</taxon>
        <taxon>eudicotyledons</taxon>
        <taxon>Gunneridae</taxon>
        <taxon>Pentapetalae</taxon>
        <taxon>rosids</taxon>
        <taxon>malvids</taxon>
        <taxon>Myrtales</taxon>
        <taxon>Lythraceae</taxon>
        <taxon>Trapa</taxon>
    </lineage>
</organism>
<evidence type="ECO:0000313" key="2">
    <source>
        <dbReference type="EMBL" id="KAK4796673.1"/>
    </source>
</evidence>
<dbReference type="PANTHER" id="PTHR33312">
    <property type="entry name" value="MEMBRANE-ASSOCIATED KINASE REGULATOR 4-RELATED"/>
    <property type="match status" value="1"/>
</dbReference>
<name>A0AAN7MK06_TRANT</name>
<feature type="region of interest" description="Disordered" evidence="1">
    <location>
        <begin position="1"/>
        <end position="20"/>
    </location>
</feature>
<keyword evidence="3" id="KW-1185">Reference proteome</keyword>
<dbReference type="GO" id="GO:0005886">
    <property type="term" value="C:plasma membrane"/>
    <property type="evidence" value="ECO:0007669"/>
    <property type="project" value="InterPro"/>
</dbReference>
<dbReference type="EMBL" id="JAXQNO010000006">
    <property type="protein sequence ID" value="KAK4796673.1"/>
    <property type="molecule type" value="Genomic_DNA"/>
</dbReference>
<comment type="caution">
    <text evidence="2">The sequence shown here is derived from an EMBL/GenBank/DDBJ whole genome shotgun (WGS) entry which is preliminary data.</text>
</comment>
<dbReference type="PANTHER" id="PTHR33312:SF35">
    <property type="entry name" value="TPRXL"/>
    <property type="match status" value="1"/>
</dbReference>
<evidence type="ECO:0000313" key="3">
    <source>
        <dbReference type="Proteomes" id="UP001346149"/>
    </source>
</evidence>
<sequence length="281" mass="31550">MLQLPIPPKIIPKPPQKTTKKTTLQSFLLGDKRRLVHLASMEAPRRRDCSGNVFTFPSTRTKDCGDPGFEFEFGSVTPESPSSDMSKNSPADHLFFNGKLLPHHFPSQTRPNTLLMNVNSRSIMPSRTSSVSSKDSYSSSLMSSRSSSVNSSRSSYSGDGSDRRLLHQNKLAAMRTRSTKEFGYISSSNKGVMARLYGSQRWQFIAPMPALSRETSSRRKKTAEMIIKEEASKPKNKEKTGSPIHNKGFCRKFLESFMSTCRQFHAMEAQLEDEMIVCECS</sequence>
<dbReference type="GO" id="GO:0019210">
    <property type="term" value="F:kinase inhibitor activity"/>
    <property type="evidence" value="ECO:0007669"/>
    <property type="project" value="InterPro"/>
</dbReference>
<feature type="compositionally biased region" description="Low complexity" evidence="1">
    <location>
        <begin position="126"/>
        <end position="159"/>
    </location>
</feature>
<protein>
    <submittedName>
        <fullName evidence="2">Uncharacterized protein</fullName>
    </submittedName>
</protein>
<proteinExistence type="predicted"/>
<accession>A0AAN7MK06</accession>
<feature type="compositionally biased region" description="Pro residues" evidence="1">
    <location>
        <begin position="1"/>
        <end position="15"/>
    </location>
</feature>
<dbReference type="AlphaFoldDB" id="A0AAN7MK06"/>
<reference evidence="2 3" key="1">
    <citation type="journal article" date="2023" name="Hortic Res">
        <title>Pangenome of water caltrop reveals structural variations and asymmetric subgenome divergence after allopolyploidization.</title>
        <authorList>
            <person name="Zhang X."/>
            <person name="Chen Y."/>
            <person name="Wang L."/>
            <person name="Yuan Y."/>
            <person name="Fang M."/>
            <person name="Shi L."/>
            <person name="Lu R."/>
            <person name="Comes H.P."/>
            <person name="Ma Y."/>
            <person name="Chen Y."/>
            <person name="Huang G."/>
            <person name="Zhou Y."/>
            <person name="Zheng Z."/>
            <person name="Qiu Y."/>
        </authorList>
    </citation>
    <scope>NUCLEOTIDE SEQUENCE [LARGE SCALE GENOMIC DNA]</scope>
    <source>
        <strain evidence="2">F231</strain>
    </source>
</reference>
<gene>
    <name evidence="2" type="ORF">SAY86_028999</name>
</gene>
<feature type="region of interest" description="Disordered" evidence="1">
    <location>
        <begin position="124"/>
        <end position="164"/>
    </location>
</feature>
<dbReference type="InterPro" id="IPR039620">
    <property type="entry name" value="BKI1/MAKR1/3/4"/>
</dbReference>
<evidence type="ECO:0000256" key="1">
    <source>
        <dbReference type="SAM" id="MobiDB-lite"/>
    </source>
</evidence>
<dbReference type="Proteomes" id="UP001346149">
    <property type="component" value="Unassembled WGS sequence"/>
</dbReference>